<dbReference type="Proteomes" id="UP000214566">
    <property type="component" value="Unassembled WGS sequence"/>
</dbReference>
<reference evidence="1 2" key="1">
    <citation type="submission" date="2016-06" db="EMBL/GenBank/DDBJ databases">
        <authorList>
            <person name="Kjaerup R.B."/>
            <person name="Dalgaard T.S."/>
            <person name="Juul-Madsen H.R."/>
        </authorList>
    </citation>
    <scope>NUCLEOTIDE SEQUENCE [LARGE SCALE GENOMIC DNA]</scope>
    <source>
        <strain evidence="1 2">DSM 16361</strain>
    </source>
</reference>
<accession>A0A238D0F5</accession>
<protein>
    <submittedName>
        <fullName evidence="1">Uncharacterized protein</fullName>
    </submittedName>
</protein>
<gene>
    <name evidence="1" type="ORF">THIARS_40344</name>
</gene>
<organism evidence="1 2">
    <name type="scientific">Thiomonas delicata</name>
    <name type="common">Thiomonas cuprina</name>
    <dbReference type="NCBI Taxonomy" id="364030"/>
    <lineage>
        <taxon>Bacteria</taxon>
        <taxon>Pseudomonadati</taxon>
        <taxon>Pseudomonadota</taxon>
        <taxon>Betaproteobacteria</taxon>
        <taxon>Burkholderiales</taxon>
        <taxon>Thiomonas</taxon>
    </lineage>
</organism>
<evidence type="ECO:0000313" key="2">
    <source>
        <dbReference type="Proteomes" id="UP000214566"/>
    </source>
</evidence>
<name>A0A238D0F5_THIDL</name>
<keyword evidence="2" id="KW-1185">Reference proteome</keyword>
<evidence type="ECO:0000313" key="1">
    <source>
        <dbReference type="EMBL" id="SBP86715.1"/>
    </source>
</evidence>
<proteinExistence type="predicted"/>
<dbReference type="AlphaFoldDB" id="A0A238D0F5"/>
<sequence>MRCFAQFCAAERQKIQSLLLEPGFVRPDLATPLRATRPILSALPQHAARITTRGSLSC</sequence>
<dbReference type="EMBL" id="FLMQ01000034">
    <property type="protein sequence ID" value="SBP86715.1"/>
    <property type="molecule type" value="Genomic_DNA"/>
</dbReference>